<evidence type="ECO:0000313" key="2">
    <source>
        <dbReference type="Proteomes" id="UP000095419"/>
    </source>
</evidence>
<proteinExistence type="predicted"/>
<accession>A0A174JAG6</accession>
<gene>
    <name evidence="1" type="ORF">ERS417307_02784</name>
</gene>
<dbReference type="Proteomes" id="UP000095419">
    <property type="component" value="Unassembled WGS sequence"/>
</dbReference>
<organism evidence="1 2">
    <name type="scientific">Bacteroides uniformis</name>
    <dbReference type="NCBI Taxonomy" id="820"/>
    <lineage>
        <taxon>Bacteria</taxon>
        <taxon>Pseudomonadati</taxon>
        <taxon>Bacteroidota</taxon>
        <taxon>Bacteroidia</taxon>
        <taxon>Bacteroidales</taxon>
        <taxon>Bacteroidaceae</taxon>
        <taxon>Bacteroides</taxon>
    </lineage>
</organism>
<dbReference type="AlphaFoldDB" id="A0A174JAG6"/>
<dbReference type="RefSeq" id="WP_025074119.1">
    <property type="nucleotide sequence ID" value="NZ_CYZF01000008.1"/>
</dbReference>
<evidence type="ECO:0000313" key="1">
    <source>
        <dbReference type="EMBL" id="CUO94608.1"/>
    </source>
</evidence>
<protein>
    <submittedName>
        <fullName evidence="1">Uncharacterized protein</fullName>
    </submittedName>
</protein>
<sequence length="332" mass="38001">MTNRTATSVLFGFDFQANAAIVLMLENIKDMSSIRLEGSEDIEINLNNGSSILAQAKSVVNSSTDFSNVLSNLKKSIISLSEAEHKLGVVKELIYITNTPNPFNEKQLNPIFYGASQRDYSSLPRPLKDKINKIISKIEKPLDTSKFKIQILPFETDNDNERYKCVMNAIGDFIPKLGNISIAKDNLHGIWVKDLFRSGTKRMSDIKLTKKDIIWPLIVLVTQNENYDEDEFDDSEIYELSRSYEAIINTCSEKYEFVTKVLCAYNVFYKEAKQSERKRKFIEMESSKFAYLFEGESVSLSNTLQEKLLQIIVRNILNKRIQIDNIKNAVNL</sequence>
<name>A0A174JAG6_BACUN</name>
<dbReference type="EMBL" id="CYZF01000008">
    <property type="protein sequence ID" value="CUO94608.1"/>
    <property type="molecule type" value="Genomic_DNA"/>
</dbReference>
<reference evidence="1 2" key="1">
    <citation type="submission" date="2015-09" db="EMBL/GenBank/DDBJ databases">
        <authorList>
            <consortium name="Pathogen Informatics"/>
        </authorList>
    </citation>
    <scope>NUCLEOTIDE SEQUENCE [LARGE SCALE GENOMIC DNA]</scope>
    <source>
        <strain evidence="1 2">2789STDY5608791</strain>
    </source>
</reference>